<name>A0AAN6GGD5_9BASI</name>
<feature type="compositionally biased region" description="Polar residues" evidence="1">
    <location>
        <begin position="1198"/>
        <end position="1216"/>
    </location>
</feature>
<feature type="compositionally biased region" description="Low complexity" evidence="1">
    <location>
        <begin position="2286"/>
        <end position="2299"/>
    </location>
</feature>
<feature type="region of interest" description="Disordered" evidence="1">
    <location>
        <begin position="1940"/>
        <end position="2050"/>
    </location>
</feature>
<gene>
    <name evidence="2" type="ORF">OC842_000846</name>
</gene>
<keyword evidence="3" id="KW-1185">Reference proteome</keyword>
<feature type="compositionally biased region" description="Low complexity" evidence="1">
    <location>
        <begin position="2101"/>
        <end position="2112"/>
    </location>
</feature>
<feature type="compositionally biased region" description="Low complexity" evidence="1">
    <location>
        <begin position="367"/>
        <end position="382"/>
    </location>
</feature>
<feature type="compositionally biased region" description="Polar residues" evidence="1">
    <location>
        <begin position="762"/>
        <end position="795"/>
    </location>
</feature>
<comment type="caution">
    <text evidence="2">The sequence shown here is derived from an EMBL/GenBank/DDBJ whole genome shotgun (WGS) entry which is preliminary data.</text>
</comment>
<sequence>MSHSNDFQRGGSGRTQSPTRTISAAQSRHQARRFDHGSTSSSSSGGTLSNYPNPSSQIDIELLESGGTFKPPTSRASRISWSPSPLTRQAALVDETYDMPTRFSQDGCGLEQHSAVPIPQNFMRSFSPSNDSVHTSGSFTRSAAPIALFADDTDYSDTDGEAGPSTARYGPMQSSVLPQRPLSDALGLGFNDADLDLSFEDSPIAERNIRRAALTQRGASGEPRSPSLRHVGRLPRRELGAGSGSEAGSIIGLSSPENSPQRLQQSRFSPQSQSSPLQSMSLQVNDAGETFYTPRVGGKATLMPDQITTFAAGPLSERTPSADQKRTPRSVSTSAVVTTNTAPPIPPLPLLKPKASLSTGSVPMVEPLSLFRSPSSRPTLLLHTNRASESPRSPDSAPTDAPTPSAEDYDAGESGFSNVTGQSSSLFGSSSVLVSGRNSSVSTNASSSTNSPDLRPGRTNSSLVPVYSDMESEGEGFPGLVGLRQASTVSERWDEDFLFQEETGDDEPQSSGTTRRKGRRKERHKERVRTASVPLDDRSHRTRSVRQAGSRGESTSGSAGLKPLAQSKLSSADGEGIASRQRESRSTKPPIDDGDDFDGSDGSSSDDEDDGGDDTMQEGGRDRFLDDDDDDEEENWDGEISMLSGSSVNMSTTTGKMTASSSARTIMPATPSNLLMTGTSARVPSGHSERTPTGLGSRRVTPKASKKSSVPRLQPPPMPIGSDISRKARDGRTLKPPRAGDDDGTASGASSQDHEGNGRVGLSSSVNSHQASTSSRSSGTIAHQRASIMSSSTDGRGSGYADSLHKKAAGSISASTDFSARLAAQSEISSWHGHGRRSNSISERLNPRDEVDLAHVEIREDPVARQPITAIDAETRAQTRERARAWVEENSRDPSLGVADLHARKPSGKRKQPALFPTQRGNGSAAEDTETEDRYPSPRSLHAETSRNGAQGPVNGSKAPPELFGSSDTVITRSPTQTSLANLLSFGGKKIKEGSASPKDSSPLSRRIRTNSRVQKLVADQGDSRPPSRAGSTSSRSPETQRDRIKKLLVQQHKQRKGKLHKPGSSAGDQSPKTEPGSPEIELTRRRTRSQNGRSKLALSHGSPSADSNMASLRPPPQSPSRASSPFGRSWDVIRSATANGRQKVAAEGGDAEKQAPNRDEGLPTSTSAGALNAVRSDAGSPAPGPAPAEPRPKHGRTGSSLSISFGISKPFSSLNGGKGKGVEAPSASPQQIQRSQDVQNTRGGVSGTAPDSSREDSPSSSPSARIFRRKYNPAPPQRNLPSALMGAQNGGTGAYDSRSASNSTAVTNSSSLASSDFWARQGEARNGAEGTSSRTGRRRPSGGSSNATTPTLGSPESPRIKAGSTLGPAVPLSQSRRPSGSKAPTASGRRSRRPSTSPELPHSELMGEPSSSLPPNDVQREAKNRQASSGSSSSRKGLAARPSGVSALKSSPEDPAPPVSASQLAANADSSSSKMVLRRNSLSDLRIPTRISRAQDGIRANMTYLRDFARGITELKALQARYHAALLELHRHQEGGQLMDGEMEELLRKLDDVELSYAPWWECADVLIGLGDGRGEADRSASLETLTHSPAPVNNRNRRITLNTPPRPMQAGYVPMTKELSSDATSSLTSDTSSSMSVRRTDTASAVSRASSMSGRQVAAQREMDILSLMLAGAPLDSSFANQSREGGSKGSAQFQSVVEDVAVGADSGQNSTSGHSTSSLTFAEPSPMKPKDVPSKPGTRDGPYKPYGIAANSTTSIAATSTDSFAHLQSLDPDKSGRRKLRNASRAGLQGLRELLRSFKLSSNNETDSSANLGADSAASTPADESVPAQLTHAHTSTSFLDGRTSQSKQYLAGQERPSRPSSAMGPEPSPSRRRSKIFSLVSAGLSSSRLDALPIRPRVISTASSSAQSSSHADTLDNSADSGWTQSEIDHMEAMRASSDSIRTNIGSPAPPSSGSGQLTPSGGTRHRLFSLGRQLIGSRPRGDSFTSKQSISPANLSIPLPPVEDEAVSAGGGSGFSMASSYTSERAPSRAESAMGPPDTSDQLTLGRKHGDRIHMGLTGTETVRRPAGLAVSGEPRRPSGGLRAGETNRPNMINRPPAFGRSFSASPSPAPSPSTSLQQIPAVPPLPSPLVLEGMVARTRDHGSSATTGSSLGGESWGSLGSDSDRGAVSTATTSASTSRIGERGVTSANFKEGSSSAASMTLSRPTTVSDAAAMSRFRKLILRPDAIRSLLAYVQATKNHCDTALIEVSRLAEAMEGMKLADGGAGRKWTPAVVGTGTGSMMASSSSSAPSSAHAQGFAHRLDEADEEEKEMMMGGTIRSPSATTPKRASLQPPPQAITSAASTIASR</sequence>
<feature type="region of interest" description="Disordered" evidence="1">
    <location>
        <begin position="2286"/>
        <end position="2354"/>
    </location>
</feature>
<feature type="compositionally biased region" description="Low complexity" evidence="1">
    <location>
        <begin position="2343"/>
        <end position="2354"/>
    </location>
</feature>
<feature type="compositionally biased region" description="Acidic residues" evidence="1">
    <location>
        <begin position="625"/>
        <end position="637"/>
    </location>
</feature>
<feature type="compositionally biased region" description="Low complexity" evidence="1">
    <location>
        <begin position="1384"/>
        <end position="1399"/>
    </location>
</feature>
<feature type="compositionally biased region" description="Acidic residues" evidence="1">
    <location>
        <begin position="493"/>
        <end position="508"/>
    </location>
</feature>
<feature type="compositionally biased region" description="Polar residues" evidence="1">
    <location>
        <begin position="1585"/>
        <end position="1605"/>
    </location>
</feature>
<feature type="compositionally biased region" description="Basic and acidic residues" evidence="1">
    <location>
        <begin position="724"/>
        <end position="741"/>
    </location>
</feature>
<dbReference type="Proteomes" id="UP001176521">
    <property type="component" value="Unassembled WGS sequence"/>
</dbReference>
<feature type="compositionally biased region" description="Polar residues" evidence="1">
    <location>
        <begin position="2192"/>
        <end position="2213"/>
    </location>
</feature>
<feature type="compositionally biased region" description="Low complexity" evidence="1">
    <location>
        <begin position="244"/>
        <end position="280"/>
    </location>
</feature>
<feature type="compositionally biased region" description="Polar residues" evidence="1">
    <location>
        <begin position="1835"/>
        <end position="1852"/>
    </location>
</feature>
<feature type="compositionally biased region" description="Basic and acidic residues" evidence="1">
    <location>
        <begin position="932"/>
        <end position="945"/>
    </location>
</feature>
<accession>A0AAN6GGD5</accession>
<feature type="compositionally biased region" description="Polar residues" evidence="1">
    <location>
        <begin position="1805"/>
        <end position="1814"/>
    </location>
</feature>
<reference evidence="2" key="1">
    <citation type="journal article" date="2023" name="PhytoFront">
        <title>Draft Genome Resources of Seven Strains of Tilletia horrida, Causal Agent of Kernel Smut of Rice.</title>
        <authorList>
            <person name="Khanal S."/>
            <person name="Antony Babu S."/>
            <person name="Zhou X.G."/>
        </authorList>
    </citation>
    <scope>NUCLEOTIDE SEQUENCE</scope>
    <source>
        <strain evidence="2">TX3</strain>
    </source>
</reference>
<feature type="compositionally biased region" description="Acidic residues" evidence="1">
    <location>
        <begin position="151"/>
        <end position="160"/>
    </location>
</feature>
<feature type="compositionally biased region" description="Low complexity" evidence="1">
    <location>
        <begin position="37"/>
        <end position="49"/>
    </location>
</feature>
<feature type="region of interest" description="Disordered" evidence="1">
    <location>
        <begin position="2145"/>
        <end position="2213"/>
    </location>
</feature>
<feature type="region of interest" description="Disordered" evidence="1">
    <location>
        <begin position="309"/>
        <end position="813"/>
    </location>
</feature>
<feature type="compositionally biased region" description="Polar residues" evidence="1">
    <location>
        <begin position="1988"/>
        <end position="1999"/>
    </location>
</feature>
<evidence type="ECO:0000313" key="2">
    <source>
        <dbReference type="EMBL" id="KAK0539722.1"/>
    </source>
</evidence>
<feature type="compositionally biased region" description="Basic residues" evidence="1">
    <location>
        <begin position="514"/>
        <end position="527"/>
    </location>
</feature>
<feature type="compositionally biased region" description="Polar residues" evidence="1">
    <location>
        <begin position="14"/>
        <end position="28"/>
    </location>
</feature>
<feature type="region of interest" description="Disordered" evidence="1">
    <location>
        <begin position="1"/>
        <end position="86"/>
    </location>
</feature>
<feature type="compositionally biased region" description="Low complexity" evidence="1">
    <location>
        <begin position="1905"/>
        <end position="1916"/>
    </location>
</feature>
<dbReference type="EMBL" id="JAPDMQ010000026">
    <property type="protein sequence ID" value="KAK0539722.1"/>
    <property type="molecule type" value="Genomic_DNA"/>
</dbReference>
<feature type="region of interest" description="Disordered" evidence="1">
    <location>
        <begin position="151"/>
        <end position="178"/>
    </location>
</feature>
<feature type="region of interest" description="Disordered" evidence="1">
    <location>
        <begin position="867"/>
        <end position="1476"/>
    </location>
</feature>
<feature type="region of interest" description="Disordered" evidence="1">
    <location>
        <begin position="1707"/>
        <end position="1750"/>
    </location>
</feature>
<evidence type="ECO:0000256" key="1">
    <source>
        <dbReference type="SAM" id="MobiDB-lite"/>
    </source>
</evidence>
<feature type="compositionally biased region" description="Low complexity" evidence="1">
    <location>
        <begin position="2175"/>
        <end position="2184"/>
    </location>
</feature>
<evidence type="ECO:0000313" key="3">
    <source>
        <dbReference type="Proteomes" id="UP001176521"/>
    </source>
</evidence>
<feature type="region of interest" description="Disordered" evidence="1">
    <location>
        <begin position="2075"/>
        <end position="2133"/>
    </location>
</feature>
<feature type="compositionally biased region" description="Basic and acidic residues" evidence="1">
    <location>
        <begin position="873"/>
        <end position="892"/>
    </location>
</feature>
<feature type="compositionally biased region" description="Polar residues" evidence="1">
    <location>
        <begin position="1645"/>
        <end position="1656"/>
    </location>
</feature>
<feature type="compositionally biased region" description="Polar residues" evidence="1">
    <location>
        <begin position="643"/>
        <end position="682"/>
    </location>
</feature>
<proteinExistence type="predicted"/>
<feature type="compositionally biased region" description="Basic and acidic residues" evidence="1">
    <location>
        <begin position="1731"/>
        <end position="1745"/>
    </location>
</feature>
<feature type="compositionally biased region" description="Polar residues" evidence="1">
    <location>
        <begin position="1228"/>
        <end position="1244"/>
    </location>
</feature>
<feature type="compositionally biased region" description="Basic and acidic residues" evidence="1">
    <location>
        <begin position="1151"/>
        <end position="1162"/>
    </location>
</feature>
<feature type="region of interest" description="Disordered" evidence="1">
    <location>
        <begin position="210"/>
        <end position="280"/>
    </location>
</feature>
<feature type="compositionally biased region" description="Low complexity" evidence="1">
    <location>
        <begin position="1623"/>
        <end position="1639"/>
    </location>
</feature>
<feature type="compositionally biased region" description="Acidic residues" evidence="1">
    <location>
        <begin position="592"/>
        <end position="616"/>
    </location>
</feature>
<feature type="compositionally biased region" description="Low complexity" evidence="1">
    <location>
        <begin position="1298"/>
        <end position="1316"/>
    </location>
</feature>
<feature type="compositionally biased region" description="Polar residues" evidence="1">
    <location>
        <begin position="1461"/>
        <end position="1475"/>
    </location>
</feature>
<feature type="compositionally biased region" description="Polar residues" evidence="1">
    <location>
        <begin position="966"/>
        <end position="982"/>
    </location>
</feature>
<feature type="region of interest" description="Disordered" evidence="1">
    <location>
        <begin position="1585"/>
        <end position="1657"/>
    </location>
</feature>
<feature type="compositionally biased region" description="Basic residues" evidence="1">
    <location>
        <begin position="1053"/>
        <end position="1062"/>
    </location>
</feature>
<feature type="compositionally biased region" description="Low complexity" evidence="1">
    <location>
        <begin position="329"/>
        <end position="342"/>
    </location>
</feature>
<feature type="region of interest" description="Disordered" evidence="1">
    <location>
        <begin position="1805"/>
        <end position="1877"/>
    </location>
</feature>
<protein>
    <submittedName>
        <fullName evidence="2">Uncharacterized protein</fullName>
    </submittedName>
</protein>
<feature type="compositionally biased region" description="Low complexity" evidence="1">
    <location>
        <begin position="423"/>
        <end position="451"/>
    </location>
</feature>
<feature type="compositionally biased region" description="Polar residues" evidence="1">
    <location>
        <begin position="74"/>
        <end position="86"/>
    </location>
</feature>
<feature type="region of interest" description="Disordered" evidence="1">
    <location>
        <begin position="1905"/>
        <end position="1926"/>
    </location>
</feature>
<organism evidence="2 3">
    <name type="scientific">Tilletia horrida</name>
    <dbReference type="NCBI Taxonomy" id="155126"/>
    <lineage>
        <taxon>Eukaryota</taxon>
        <taxon>Fungi</taxon>
        <taxon>Dikarya</taxon>
        <taxon>Basidiomycota</taxon>
        <taxon>Ustilaginomycotina</taxon>
        <taxon>Exobasidiomycetes</taxon>
        <taxon>Tilletiales</taxon>
        <taxon>Tilletiaceae</taxon>
        <taxon>Tilletia</taxon>
    </lineage>
</organism>
<feature type="compositionally biased region" description="Polar residues" evidence="1">
    <location>
        <begin position="1709"/>
        <end position="1723"/>
    </location>
</feature>